<protein>
    <recommendedName>
        <fullName evidence="1">AB hydrolase-1 domain-containing protein</fullName>
    </recommendedName>
</protein>
<reference evidence="2 3" key="1">
    <citation type="submission" date="2023-03" db="EMBL/GenBank/DDBJ databases">
        <title>Strain YYF002 represents a novel species in the genus Winogradskyella isolated from seawater.</title>
        <authorList>
            <person name="Fu Z.-Y."/>
        </authorList>
    </citation>
    <scope>NUCLEOTIDE SEQUENCE [LARGE SCALE GENOMIC DNA]</scope>
    <source>
        <strain evidence="2 3">YYF002</strain>
    </source>
</reference>
<dbReference type="EMBL" id="JARSBN010000003">
    <property type="protein sequence ID" value="MDG4715652.1"/>
    <property type="molecule type" value="Genomic_DNA"/>
</dbReference>
<feature type="domain" description="AB hydrolase-1" evidence="1">
    <location>
        <begin position="81"/>
        <end position="179"/>
    </location>
</feature>
<dbReference type="InterPro" id="IPR000073">
    <property type="entry name" value="AB_hydrolase_1"/>
</dbReference>
<dbReference type="Gene3D" id="3.40.50.1820">
    <property type="entry name" value="alpha/beta hydrolase"/>
    <property type="match status" value="1"/>
</dbReference>
<dbReference type="RefSeq" id="WP_278005107.1">
    <property type="nucleotide sequence ID" value="NZ_JARSBN010000003.1"/>
</dbReference>
<accession>A0ABT6G137</accession>
<dbReference type="Pfam" id="PF00561">
    <property type="entry name" value="Abhydrolase_1"/>
    <property type="match status" value="1"/>
</dbReference>
<gene>
    <name evidence="2" type="ORF">P7122_07205</name>
</gene>
<name>A0ABT6G137_9FLAO</name>
<keyword evidence="3" id="KW-1185">Reference proteome</keyword>
<evidence type="ECO:0000259" key="1">
    <source>
        <dbReference type="Pfam" id="PF00561"/>
    </source>
</evidence>
<dbReference type="Proteomes" id="UP001529085">
    <property type="component" value="Unassembled WGS sequence"/>
</dbReference>
<evidence type="ECO:0000313" key="3">
    <source>
        <dbReference type="Proteomes" id="UP001529085"/>
    </source>
</evidence>
<evidence type="ECO:0000313" key="2">
    <source>
        <dbReference type="EMBL" id="MDG4715652.1"/>
    </source>
</evidence>
<sequence>MKNKISKSIFFITTLFFGIAIGVLLRHSKQSWSIIQKFYVNNNSKIDRWESTFTIANIKSSKDNTIQKAYYYKTKSKSPKPLVVSLHTWNGNYAQYDALAELCLKNNLNYIHPDFRGPNNTSEACCSDLVLADIDDAITYALENFNVDDSEIYVVGFSGGGYATLSTFMKSKHNIKKFSAWASISNLESWYNESIILENLEYVNDILKCTNSINDLNLEIAKQKSPIHWDASISKLEHQELKLYAGIYDGLQGSVPITHSINFYNKILRDLNVSDSTYYVSQKEKLLLLENRKPLGNYGFISNRKVFLRKSYKNISIEVFEGEHEILSKYALNDLISAN</sequence>
<dbReference type="InterPro" id="IPR029058">
    <property type="entry name" value="AB_hydrolase_fold"/>
</dbReference>
<comment type="caution">
    <text evidence="2">The sequence shown here is derived from an EMBL/GenBank/DDBJ whole genome shotgun (WGS) entry which is preliminary data.</text>
</comment>
<dbReference type="SUPFAM" id="SSF53474">
    <property type="entry name" value="alpha/beta-Hydrolases"/>
    <property type="match status" value="1"/>
</dbReference>
<organism evidence="2 3">
    <name type="scientific">Winogradskyella marincola</name>
    <dbReference type="NCBI Taxonomy" id="3037795"/>
    <lineage>
        <taxon>Bacteria</taxon>
        <taxon>Pseudomonadati</taxon>
        <taxon>Bacteroidota</taxon>
        <taxon>Flavobacteriia</taxon>
        <taxon>Flavobacteriales</taxon>
        <taxon>Flavobacteriaceae</taxon>
        <taxon>Winogradskyella</taxon>
    </lineage>
</organism>
<proteinExistence type="predicted"/>